<dbReference type="InterPro" id="IPR031165">
    <property type="entry name" value="GNAT_YJDJ"/>
</dbReference>
<sequence>MLTISDNRSLNRFEYKQGEHLAIIDYTLKNDKIYLMHTEVPEALGGQGIGSGLVKAVLQNIKDRGLKLVPLCPFVVSYLKRHPEEG</sequence>
<dbReference type="Gene3D" id="3.40.630.30">
    <property type="match status" value="1"/>
</dbReference>
<evidence type="ECO:0000313" key="3">
    <source>
        <dbReference type="Proteomes" id="UP001156666"/>
    </source>
</evidence>
<proteinExistence type="predicted"/>
<gene>
    <name evidence="2" type="ORF">GCM10007940_26830</name>
</gene>
<dbReference type="PANTHER" id="PTHR31435">
    <property type="entry name" value="PROTEIN NATD1"/>
    <property type="match status" value="1"/>
</dbReference>
<dbReference type="InterPro" id="IPR045057">
    <property type="entry name" value="Gcn5-rel_NAT"/>
</dbReference>
<name>A0AA37SNK7_9BACT</name>
<dbReference type="Proteomes" id="UP001156666">
    <property type="component" value="Unassembled WGS sequence"/>
</dbReference>
<accession>A0AA37SNK7</accession>
<comment type="caution">
    <text evidence="2">The sequence shown here is derived from an EMBL/GenBank/DDBJ whole genome shotgun (WGS) entry which is preliminary data.</text>
</comment>
<evidence type="ECO:0000313" key="2">
    <source>
        <dbReference type="EMBL" id="GLR18068.1"/>
    </source>
</evidence>
<dbReference type="Pfam" id="PF14542">
    <property type="entry name" value="Acetyltransf_CG"/>
    <property type="match status" value="1"/>
</dbReference>
<dbReference type="AlphaFoldDB" id="A0AA37SNK7"/>
<dbReference type="RefSeq" id="WP_235294502.1">
    <property type="nucleotide sequence ID" value="NZ_BSOH01000015.1"/>
</dbReference>
<reference evidence="2" key="2">
    <citation type="submission" date="2023-01" db="EMBL/GenBank/DDBJ databases">
        <title>Draft genome sequence of Portibacter lacus strain NBRC 108769.</title>
        <authorList>
            <person name="Sun Q."/>
            <person name="Mori K."/>
        </authorList>
    </citation>
    <scope>NUCLEOTIDE SEQUENCE</scope>
    <source>
        <strain evidence="2">NBRC 108769</strain>
    </source>
</reference>
<dbReference type="EMBL" id="BSOH01000015">
    <property type="protein sequence ID" value="GLR18068.1"/>
    <property type="molecule type" value="Genomic_DNA"/>
</dbReference>
<dbReference type="SUPFAM" id="SSF55729">
    <property type="entry name" value="Acyl-CoA N-acyltransferases (Nat)"/>
    <property type="match status" value="1"/>
</dbReference>
<evidence type="ECO:0000259" key="1">
    <source>
        <dbReference type="PROSITE" id="PS51729"/>
    </source>
</evidence>
<dbReference type="PROSITE" id="PS51729">
    <property type="entry name" value="GNAT_YJDJ"/>
    <property type="match status" value="1"/>
</dbReference>
<dbReference type="InterPro" id="IPR016181">
    <property type="entry name" value="Acyl_CoA_acyltransferase"/>
</dbReference>
<feature type="domain" description="N-acetyltransferase" evidence="1">
    <location>
        <begin position="5"/>
        <end position="86"/>
    </location>
</feature>
<keyword evidence="3" id="KW-1185">Reference proteome</keyword>
<reference evidence="2" key="1">
    <citation type="journal article" date="2014" name="Int. J. Syst. Evol. Microbiol.">
        <title>Complete genome sequence of Corynebacterium casei LMG S-19264T (=DSM 44701T), isolated from a smear-ripened cheese.</title>
        <authorList>
            <consortium name="US DOE Joint Genome Institute (JGI-PGF)"/>
            <person name="Walter F."/>
            <person name="Albersmeier A."/>
            <person name="Kalinowski J."/>
            <person name="Ruckert C."/>
        </authorList>
    </citation>
    <scope>NUCLEOTIDE SEQUENCE</scope>
    <source>
        <strain evidence="2">NBRC 108769</strain>
    </source>
</reference>
<organism evidence="2 3">
    <name type="scientific">Portibacter lacus</name>
    <dbReference type="NCBI Taxonomy" id="1099794"/>
    <lineage>
        <taxon>Bacteria</taxon>
        <taxon>Pseudomonadati</taxon>
        <taxon>Bacteroidota</taxon>
        <taxon>Saprospiria</taxon>
        <taxon>Saprospirales</taxon>
        <taxon>Haliscomenobacteraceae</taxon>
        <taxon>Portibacter</taxon>
    </lineage>
</organism>
<protein>
    <submittedName>
        <fullName evidence="2">N-acetyltransferase</fullName>
    </submittedName>
</protein>
<dbReference type="PANTHER" id="PTHR31435:SF10">
    <property type="entry name" value="BSR4717 PROTEIN"/>
    <property type="match status" value="1"/>
</dbReference>